<reference evidence="2 3" key="1">
    <citation type="submission" date="2020-08" db="EMBL/GenBank/DDBJ databases">
        <title>Draft genome sequencing of an Anaerocolumna strain isolated from anoxic soil subjected to BSD treatment.</title>
        <authorList>
            <person name="Uek A."/>
            <person name="Tonouchi A."/>
        </authorList>
    </citation>
    <scope>NUCLEOTIDE SEQUENCE [LARGE SCALE GENOMIC DNA]</scope>
    <source>
        <strain evidence="2 3">CTTW</strain>
    </source>
</reference>
<evidence type="ECO:0000313" key="2">
    <source>
        <dbReference type="EMBL" id="BCJ97695.1"/>
    </source>
</evidence>
<accession>A0A7I8DKX2</accession>
<dbReference type="EMBL" id="AP023368">
    <property type="protein sequence ID" value="BCJ97695.1"/>
    <property type="molecule type" value="Genomic_DNA"/>
</dbReference>
<dbReference type="Gene3D" id="3.40.630.30">
    <property type="match status" value="1"/>
</dbReference>
<feature type="domain" description="N-acetyltransferase" evidence="1">
    <location>
        <begin position="2"/>
        <end position="90"/>
    </location>
</feature>
<protein>
    <submittedName>
        <fullName evidence="2">N-acetyltransferase</fullName>
    </submittedName>
</protein>
<dbReference type="PANTHER" id="PTHR31435">
    <property type="entry name" value="PROTEIN NATD1"/>
    <property type="match status" value="1"/>
</dbReference>
<evidence type="ECO:0000313" key="3">
    <source>
        <dbReference type="Proteomes" id="UP000515703"/>
    </source>
</evidence>
<dbReference type="InterPro" id="IPR045057">
    <property type="entry name" value="Gcn5-rel_NAT"/>
</dbReference>
<sequence length="91" mass="10240">MEFKHGTNRIYLEDGMGKTIAEVTFPDINENSVEINHTFVDDSLRGQGIAGKLMEELAKRLRSEGKTAVLTCSYAISWFEKNSENADLISR</sequence>
<dbReference type="KEGG" id="acht:bsdcttw_07360"/>
<dbReference type="PANTHER" id="PTHR31435:SF10">
    <property type="entry name" value="BSR4717 PROTEIN"/>
    <property type="match status" value="1"/>
</dbReference>
<dbReference type="AlphaFoldDB" id="A0A7I8DKX2"/>
<dbReference type="Pfam" id="PF14542">
    <property type="entry name" value="Acetyltransf_CG"/>
    <property type="match status" value="1"/>
</dbReference>
<gene>
    <name evidence="2" type="ORF">bsdcttw_07360</name>
</gene>
<keyword evidence="3" id="KW-1185">Reference proteome</keyword>
<keyword evidence="2" id="KW-0808">Transferase</keyword>
<dbReference type="Proteomes" id="UP000515703">
    <property type="component" value="Chromosome"/>
</dbReference>
<name>A0A7I8DKX2_9FIRM</name>
<dbReference type="GO" id="GO:0016740">
    <property type="term" value="F:transferase activity"/>
    <property type="evidence" value="ECO:0007669"/>
    <property type="project" value="UniProtKB-KW"/>
</dbReference>
<reference evidence="2 3" key="2">
    <citation type="submission" date="2020-08" db="EMBL/GenBank/DDBJ databases">
        <authorList>
            <person name="Ueki A."/>
            <person name="Tonouchi A."/>
        </authorList>
    </citation>
    <scope>NUCLEOTIDE SEQUENCE [LARGE SCALE GENOMIC DNA]</scope>
    <source>
        <strain evidence="2 3">CTTW</strain>
    </source>
</reference>
<dbReference type="InterPro" id="IPR016181">
    <property type="entry name" value="Acyl_CoA_acyltransferase"/>
</dbReference>
<evidence type="ECO:0000259" key="1">
    <source>
        <dbReference type="PROSITE" id="PS51729"/>
    </source>
</evidence>
<dbReference type="PROSITE" id="PS51729">
    <property type="entry name" value="GNAT_YJDJ"/>
    <property type="match status" value="1"/>
</dbReference>
<dbReference type="InterPro" id="IPR031165">
    <property type="entry name" value="GNAT_YJDJ"/>
</dbReference>
<dbReference type="CDD" id="cd04301">
    <property type="entry name" value="NAT_SF"/>
    <property type="match status" value="1"/>
</dbReference>
<dbReference type="RefSeq" id="WP_185258096.1">
    <property type="nucleotide sequence ID" value="NZ_AP023368.1"/>
</dbReference>
<proteinExistence type="predicted"/>
<dbReference type="SUPFAM" id="SSF55729">
    <property type="entry name" value="Acyl-CoA N-acyltransferases (Nat)"/>
    <property type="match status" value="1"/>
</dbReference>
<organism evidence="2 3">
    <name type="scientific">Anaerocolumna chitinilytica</name>
    <dbReference type="NCBI Taxonomy" id="1727145"/>
    <lineage>
        <taxon>Bacteria</taxon>
        <taxon>Bacillati</taxon>
        <taxon>Bacillota</taxon>
        <taxon>Clostridia</taxon>
        <taxon>Lachnospirales</taxon>
        <taxon>Lachnospiraceae</taxon>
        <taxon>Anaerocolumna</taxon>
    </lineage>
</organism>